<evidence type="ECO:0000313" key="2">
    <source>
        <dbReference type="EMBL" id="UXH76272.1"/>
    </source>
</evidence>
<proteinExistence type="predicted"/>
<dbReference type="EMBL" id="CP104562">
    <property type="protein sequence ID" value="UXH76272.1"/>
    <property type="molecule type" value="Genomic_DNA"/>
</dbReference>
<reference evidence="2" key="1">
    <citation type="submission" date="2022-10" db="EMBL/GenBank/DDBJ databases">
        <title>Characterization and whole genome sequencing of a new Roseateles species, isolated from fresh water.</title>
        <authorList>
            <person name="Guliayeva D.Y."/>
            <person name="Akhremchuk A.E."/>
            <person name="Sikolenko M.A."/>
            <person name="Valentovich L.N."/>
            <person name="Sidarenka A.V."/>
        </authorList>
    </citation>
    <scope>NUCLEOTIDE SEQUENCE</scope>
    <source>
        <strain evidence="2">BIM B-1768</strain>
    </source>
</reference>
<feature type="compositionally biased region" description="Gly residues" evidence="1">
    <location>
        <begin position="86"/>
        <end position="98"/>
    </location>
</feature>
<accession>A0ABY6ATD2</accession>
<feature type="compositionally biased region" description="Basic residues" evidence="1">
    <location>
        <begin position="62"/>
        <end position="85"/>
    </location>
</feature>
<name>A0ABY6ATD2_9BURK</name>
<organism evidence="2 3">
    <name type="scientific">Roseateles amylovorans</name>
    <dbReference type="NCBI Taxonomy" id="2978473"/>
    <lineage>
        <taxon>Bacteria</taxon>
        <taxon>Pseudomonadati</taxon>
        <taxon>Pseudomonadota</taxon>
        <taxon>Betaproteobacteria</taxon>
        <taxon>Burkholderiales</taxon>
        <taxon>Sphaerotilaceae</taxon>
        <taxon>Roseateles</taxon>
    </lineage>
</organism>
<gene>
    <name evidence="2" type="ORF">N4261_14480</name>
</gene>
<sequence length="225" mass="24679">MSLFHRWSRHHHEHHAHHGHDARFGPFGPVPDAGPYGPLSFHAIFHRFGGFGGLPPGWGFGRHGHRHHGHHGHRHGGGHGRHGHPGGHGWGGFGGGLGPDTEGRHGQRLQARASAFLDLSPTQEALLATLFEHWQKPRRAMKALARGPEVARLFEGDNFRRDEAQALFDGQVEALRATSPALVNALADFFDALDFDQQQALRFLMRRLRRRGFDAGAGAGEGAGL</sequence>
<dbReference type="RefSeq" id="WP_261756004.1">
    <property type="nucleotide sequence ID" value="NZ_CP104562.2"/>
</dbReference>
<protein>
    <recommendedName>
        <fullName evidence="4">Periplasmic heavy metal sensor</fullName>
    </recommendedName>
</protein>
<dbReference type="Proteomes" id="UP001064933">
    <property type="component" value="Chromosome"/>
</dbReference>
<keyword evidence="3" id="KW-1185">Reference proteome</keyword>
<evidence type="ECO:0000256" key="1">
    <source>
        <dbReference type="SAM" id="MobiDB-lite"/>
    </source>
</evidence>
<evidence type="ECO:0000313" key="3">
    <source>
        <dbReference type="Proteomes" id="UP001064933"/>
    </source>
</evidence>
<evidence type="ECO:0008006" key="4">
    <source>
        <dbReference type="Google" id="ProtNLM"/>
    </source>
</evidence>
<dbReference type="Gene3D" id="1.20.120.1490">
    <property type="match status" value="1"/>
</dbReference>
<feature type="region of interest" description="Disordered" evidence="1">
    <location>
        <begin position="62"/>
        <end position="106"/>
    </location>
</feature>